<name>A0ABQ3T2Y9_9ACTN</name>
<dbReference type="Proteomes" id="UP000608522">
    <property type="component" value="Unassembled WGS sequence"/>
</dbReference>
<feature type="region of interest" description="Disordered" evidence="1">
    <location>
        <begin position="1"/>
        <end position="24"/>
    </location>
</feature>
<evidence type="ECO:0000313" key="3">
    <source>
        <dbReference type="Proteomes" id="UP000608522"/>
    </source>
</evidence>
<organism evidence="2 3">
    <name type="scientific">Streptomyces spororaveus</name>
    <dbReference type="NCBI Taxonomy" id="284039"/>
    <lineage>
        <taxon>Bacteria</taxon>
        <taxon>Bacillati</taxon>
        <taxon>Actinomycetota</taxon>
        <taxon>Actinomycetes</taxon>
        <taxon>Kitasatosporales</taxon>
        <taxon>Streptomycetaceae</taxon>
        <taxon>Streptomyces</taxon>
    </lineage>
</organism>
<dbReference type="EMBL" id="BNED01000003">
    <property type="protein sequence ID" value="GHI74748.1"/>
    <property type="molecule type" value="Genomic_DNA"/>
</dbReference>
<protein>
    <submittedName>
        <fullName evidence="2">Uncharacterized protein</fullName>
    </submittedName>
</protein>
<keyword evidence="3" id="KW-1185">Reference proteome</keyword>
<accession>A0ABQ3T2Y9</accession>
<evidence type="ECO:0000313" key="2">
    <source>
        <dbReference type="EMBL" id="GHI74748.1"/>
    </source>
</evidence>
<feature type="compositionally biased region" description="Acidic residues" evidence="1">
    <location>
        <begin position="13"/>
        <end position="22"/>
    </location>
</feature>
<evidence type="ECO:0000256" key="1">
    <source>
        <dbReference type="SAM" id="MobiDB-lite"/>
    </source>
</evidence>
<comment type="caution">
    <text evidence="2">The sequence shown here is derived from an EMBL/GenBank/DDBJ whole genome shotgun (WGS) entry which is preliminary data.</text>
</comment>
<gene>
    <name evidence="2" type="ORF">Sspor_03090</name>
</gene>
<proteinExistence type="predicted"/>
<sequence>MLRGGPVFIDADLPVEEPEPEPVQEVVSPVRVLAEQTLAKPPPSCPRAPYRPEGPPSRMVSPVPVLNGCGTPVAWTDEQPWREWESRVGAAAYELQREDERDRLREAAEGRVAQPWTGYEAHDPLAKTNAVVNHLRNRLTAQQRAQRGLVRPWNRTAPPKKAEEELPEAQCSFTPVGWWE</sequence>
<reference evidence="3" key="1">
    <citation type="submission" date="2023-07" db="EMBL/GenBank/DDBJ databases">
        <title>Whole genome shotgun sequence of Streptomyces spororaveus NBRC 15456.</title>
        <authorList>
            <person name="Komaki H."/>
            <person name="Tamura T."/>
        </authorList>
    </citation>
    <scope>NUCLEOTIDE SEQUENCE [LARGE SCALE GENOMIC DNA]</scope>
    <source>
        <strain evidence="3">NBRC 15456</strain>
    </source>
</reference>